<accession>A0A0Q9X183</accession>
<dbReference type="GO" id="GO:0005829">
    <property type="term" value="C:cytosol"/>
    <property type="evidence" value="ECO:0007669"/>
    <property type="project" value="GOC"/>
</dbReference>
<feature type="region of interest" description="Disordered" evidence="5">
    <location>
        <begin position="1622"/>
        <end position="1645"/>
    </location>
</feature>
<name>A0A0Q9X183_DROMO</name>
<dbReference type="FunFam" id="1.25.10.10:FF:000098">
    <property type="entry name" value="HEAT repeat-containing protein 5A isoform X2"/>
    <property type="match status" value="1"/>
</dbReference>
<dbReference type="OrthoDB" id="192608at2759"/>
<comment type="similarity">
    <text evidence="1">Belongs to the HEATR5 family.</text>
</comment>
<keyword evidence="4" id="KW-0175">Coiled coil</keyword>
<dbReference type="PANTHER" id="PTHR21663:SF0">
    <property type="entry name" value="HEAT REPEAT-CONTAINING PROTEIN 5B"/>
    <property type="match status" value="1"/>
</dbReference>
<feature type="compositionally biased region" description="Polar residues" evidence="5">
    <location>
        <begin position="1749"/>
        <end position="1762"/>
    </location>
</feature>
<dbReference type="GO" id="GO:0042147">
    <property type="term" value="P:retrograde transport, endosome to Golgi"/>
    <property type="evidence" value="ECO:0007669"/>
    <property type="project" value="TreeGrafter"/>
</dbReference>
<dbReference type="GO" id="GO:0005794">
    <property type="term" value="C:Golgi apparatus"/>
    <property type="evidence" value="ECO:0007669"/>
    <property type="project" value="TreeGrafter"/>
</dbReference>
<dbReference type="EMBL" id="CH933806">
    <property type="protein sequence ID" value="KRG01836.1"/>
    <property type="molecule type" value="Genomic_DNA"/>
</dbReference>
<dbReference type="GO" id="GO:0006897">
    <property type="term" value="P:endocytosis"/>
    <property type="evidence" value="ECO:0007669"/>
    <property type="project" value="TreeGrafter"/>
</dbReference>
<evidence type="ECO:0000313" key="7">
    <source>
        <dbReference type="Proteomes" id="UP000009192"/>
    </source>
</evidence>
<evidence type="ECO:0000256" key="5">
    <source>
        <dbReference type="SAM" id="MobiDB-lite"/>
    </source>
</evidence>
<evidence type="ECO:0000256" key="1">
    <source>
        <dbReference type="ARBA" id="ARBA00008304"/>
    </source>
</evidence>
<sequence>MENLNFARTPQFLRKVINEARRSFINSADTAAGKATEDTTAPRDEMELAHSLTLNEEAVKQLPEHKRAVFELEWLRYLEKSLPHMPKHEIKAGQKKLVQQLSERIQGAPGPPMRKLIASALATLFSVGDTFMLFDTVNACNDILKNKDDSPSYLPTKLAAICVLGSMYEKLGRMMGRTYEDTVQILIRTLRNAESQARIEIMHTLEKVSAGMGTAIANVHKDIYKAAKHCLLDRVMAVRVAASRCILKMIYSAPFLYQTELENLGTLCFRAFDGSNYEVRCAVAQLLGTLLAFTQQLAEAASNKKSAQTQVVVALQAAKGGALRLVSLDEALGILMSGFLRGGASFLKGTGEIIKGSSGVNREVRVGVTHAYVVFVQFMGSVWLERQLSTFLAHVLDLVANPKAACSHVDAVYSRKCINFILRSTIGKMLGEKAQSAACKELIHLVAKQMNSIDFNPENAKDSNQETLFSQHLLVCALQELSSLFIGLGTTAQNLLTDQSLNAIDATCAVLVHPCAAARLAAAWCLRSCCIAVPSQITPLIDRFIDAIEQMRSSPEAIAGYSCALAAILGSARHSPLGIPHTKGKVVFNCAEELLRSASQNSRMSLHRTQAGWLLIGAIMTLGSPVVKGLLPRMLLLWRNSFPRSNKELESEKARGDAFTWQVTLEGRAGALSVMHSFLLNCPDLVSEDITRRLLTPIESALAMLVNLATVLKSYGTQLKAPAAMVRLRLFEALTLLPPTALEASYTHLLRMLVSEFTLSDNAANTTNSLLRTLCHGDDSIILGTWLQETNHRTIEDQLQPNSAAGSGALEHDPCCLYRPNWSAQHSSNASSNASTASNNNIQLINKAQQCPGPLPLGVAVIDMSVTLYGTIFPKVANKHRLQMLDHFAECIKQAKSNRQEAIQMNIFTALLYALKQLTDSKTSLGQEDVKKSATSLIVASLTSSNSTIRCAAGEALGRLAQVVADSHFTAELAQNSFDKLKSARDVVTRTGHSHALGCLHRYVGGMGSSQHLSTSVSILLALGQDSSSPVVQVWSLYALAQIADSGGPMFRGYVEPTLTLSLKLLLSVPHAHVDVHQCVGRVVNALITTVGPELQGNNTAVVAMRSSFLCAAALLQSHADPLVQAEAIGCLQQLHLFACKSLQLDTLVPTLVKMLASNYFILRKAAVACLRQLAHREAREVCELALSITPEQCPDLVITEYGLPGLLFSMLDTETDVEMLKNIHDTLTSMLQMLAADNLSNWLSLCKKVLTVAVESGSSSEEQAAQAGSADAGGKSGSGDAQQTDDDDDEEEEYADDVTEYRAEENTSTHPAVQPRWPTRVFAAQCVRRIIASCEAANALHFDLLQAKEQQLIKSRSGDYLILHLAELIRMSFMAATSDSDQLRLEGLRTLQEIIDRFANVPEPEFPGHLLLEQYQAQVGAALRPAFAPDTPSHVTAAACEVCSAWIGSGVARDISDLRRVHQLLVSSLSKLYTKTNSTQLYNESMATLEKLSILKAWAEVYIVAMLSNGKAPASLLTVSPAGTATELVTGIELDTDSRGESLLSLVQPELHNLSNHWLAAMKDHALLLLPAEFQSQLPRDGGSFYTTDTINSSKPHYMTSWPPILYASALWLRDEGFARHQDTQSPSDASNAAEPESNNNQITHGSLSADRFHMIFGICMEALCSMRSSDKPRNIVSCLRALHSIFDSDWARRQLIKDRALTIELCHVLHRQILTRDELLVQLLCVEILKQTIQAAREDLERRRDTQQQQQPADNAYENQNDNEDLQLGEGSVMQPGSSHVYAVLEVCLCLFVRQIPSLNPSKQINLQLDYAYAKNASFFSVLGDENGRLVAIGLQCVEQLLELCTPSGALTILPTILYMTTSIMREIANKSAIDSSILANTCAVQAALQCLRSVCVHRWAHHASTQEEWQQLLQSALATIIDMTKTAGDNEERKVDEVTMLLAIAVFILHTPASVVGTPSLQYPCINHFRQCLQSEHLSVKLKCIETTRSIFTKADLKTATPYIHALAPRIIESLYSESSKTPTSELELQVTLESIVTVEQLIDLAEPQNHIQMLTLLVPVLIGYLAEPNKLRTLPKYQRQLHEQSLNWLLKIGPKYPQEFKALMGQKAELRQKLEAAIRNQQQSINLAQKANEAQRNGLLAKPQKPTIKLKTDFSNFQ</sequence>
<keyword evidence="7" id="KW-1185">Reference proteome</keyword>
<evidence type="ECO:0000256" key="3">
    <source>
        <dbReference type="ARBA" id="ARBA00070811"/>
    </source>
</evidence>
<dbReference type="InterPro" id="IPR011989">
    <property type="entry name" value="ARM-like"/>
</dbReference>
<dbReference type="InterPro" id="IPR046837">
    <property type="entry name" value="Laa1/Sip1/HEATR5-like_HEAT"/>
</dbReference>
<proteinExistence type="inferred from homology"/>
<feature type="region of interest" description="Disordered" evidence="5">
    <location>
        <begin position="1742"/>
        <end position="1764"/>
    </location>
</feature>
<dbReference type="FunFam" id="1.25.10.10:FF:000138">
    <property type="entry name" value="Putative HEAT repeat-containing protein 5B"/>
    <property type="match status" value="1"/>
</dbReference>
<dbReference type="InterPro" id="IPR040108">
    <property type="entry name" value="Laa1/Sip1/HEATR5"/>
</dbReference>
<gene>
    <name evidence="6" type="primary">Dmoj\GI22493</name>
    <name evidence="6" type="ORF">Dmoj_GI22493</name>
</gene>
<dbReference type="Pfam" id="PF20210">
    <property type="entry name" value="Laa1_Sip1_HTR5"/>
    <property type="match status" value="1"/>
</dbReference>
<keyword evidence="2" id="KW-0677">Repeat</keyword>
<feature type="compositionally biased region" description="Acidic residues" evidence="5">
    <location>
        <begin position="1284"/>
        <end position="1299"/>
    </location>
</feature>
<evidence type="ECO:0000313" key="6">
    <source>
        <dbReference type="EMBL" id="KRG01836.1"/>
    </source>
</evidence>
<dbReference type="GO" id="GO:0016020">
    <property type="term" value="C:membrane"/>
    <property type="evidence" value="ECO:0007669"/>
    <property type="project" value="TreeGrafter"/>
</dbReference>
<dbReference type="KEGG" id="dmo:Dmoj_GI22493"/>
<feature type="compositionally biased region" description="Low complexity" evidence="5">
    <location>
        <begin position="1262"/>
        <end position="1283"/>
    </location>
</feature>
<feature type="coiled-coil region" evidence="4">
    <location>
        <begin position="2104"/>
        <end position="2135"/>
    </location>
</feature>
<dbReference type="Proteomes" id="UP000009192">
    <property type="component" value="Unassembled WGS sequence"/>
</dbReference>
<dbReference type="SUPFAM" id="SSF48371">
    <property type="entry name" value="ARM repeat"/>
    <property type="match status" value="2"/>
</dbReference>
<dbReference type="PANTHER" id="PTHR21663">
    <property type="entry name" value="HYPOTHETICAL HEAT DOMAIN-CONTAINING"/>
    <property type="match status" value="1"/>
</dbReference>
<dbReference type="GO" id="GO:0030139">
    <property type="term" value="C:endocytic vesicle"/>
    <property type="evidence" value="ECO:0007669"/>
    <property type="project" value="TreeGrafter"/>
</dbReference>
<dbReference type="Gene3D" id="1.25.10.10">
    <property type="entry name" value="Leucine-rich Repeat Variant"/>
    <property type="match status" value="2"/>
</dbReference>
<feature type="compositionally biased region" description="Low complexity" evidence="5">
    <location>
        <begin position="1627"/>
        <end position="1642"/>
    </location>
</feature>
<organism evidence="6 7">
    <name type="scientific">Drosophila mojavensis</name>
    <name type="common">Fruit fly</name>
    <dbReference type="NCBI Taxonomy" id="7230"/>
    <lineage>
        <taxon>Eukaryota</taxon>
        <taxon>Metazoa</taxon>
        <taxon>Ecdysozoa</taxon>
        <taxon>Arthropoda</taxon>
        <taxon>Hexapoda</taxon>
        <taxon>Insecta</taxon>
        <taxon>Pterygota</taxon>
        <taxon>Neoptera</taxon>
        <taxon>Endopterygota</taxon>
        <taxon>Diptera</taxon>
        <taxon>Brachycera</taxon>
        <taxon>Muscomorpha</taxon>
        <taxon>Ephydroidea</taxon>
        <taxon>Drosophilidae</taxon>
        <taxon>Drosophila</taxon>
    </lineage>
</organism>
<evidence type="ECO:0000256" key="2">
    <source>
        <dbReference type="ARBA" id="ARBA00022737"/>
    </source>
</evidence>
<protein>
    <recommendedName>
        <fullName evidence="3">HEAT repeat-containing protein 5A</fullName>
    </recommendedName>
</protein>
<dbReference type="Pfam" id="PF25468">
    <property type="entry name" value="HEAT_HEATR5A"/>
    <property type="match status" value="1"/>
</dbReference>
<reference evidence="6 7" key="1">
    <citation type="journal article" date="2007" name="Nature">
        <title>Evolution of genes and genomes on the Drosophila phylogeny.</title>
        <authorList>
            <consortium name="Drosophila 12 Genomes Consortium"/>
            <person name="Clark A.G."/>
            <person name="Eisen M.B."/>
            <person name="Smith D.R."/>
            <person name="Bergman C.M."/>
            <person name="Oliver B."/>
            <person name="Markow T.A."/>
            <person name="Kaufman T.C."/>
            <person name="Kellis M."/>
            <person name="Gelbart W."/>
            <person name="Iyer V.N."/>
            <person name="Pollard D.A."/>
            <person name="Sackton T.B."/>
            <person name="Larracuente A.M."/>
            <person name="Singh N.D."/>
            <person name="Abad J.P."/>
            <person name="Abt D.N."/>
            <person name="Adryan B."/>
            <person name="Aguade M."/>
            <person name="Akashi H."/>
            <person name="Anderson W.W."/>
            <person name="Aquadro C.F."/>
            <person name="Ardell D.H."/>
            <person name="Arguello R."/>
            <person name="Artieri C.G."/>
            <person name="Barbash D.A."/>
            <person name="Barker D."/>
            <person name="Barsanti P."/>
            <person name="Batterham P."/>
            <person name="Batzoglou S."/>
            <person name="Begun D."/>
            <person name="Bhutkar A."/>
            <person name="Blanco E."/>
            <person name="Bosak S.A."/>
            <person name="Bradley R.K."/>
            <person name="Brand A.D."/>
            <person name="Brent M.R."/>
            <person name="Brooks A.N."/>
            <person name="Brown R.H."/>
            <person name="Butlin R.K."/>
            <person name="Caggese C."/>
            <person name="Calvi B.R."/>
            <person name="Bernardo de Carvalho A."/>
            <person name="Caspi A."/>
            <person name="Castrezana S."/>
            <person name="Celniker S.E."/>
            <person name="Chang J.L."/>
            <person name="Chapple C."/>
            <person name="Chatterji S."/>
            <person name="Chinwalla A."/>
            <person name="Civetta A."/>
            <person name="Clifton S.W."/>
            <person name="Comeron J.M."/>
            <person name="Costello J.C."/>
            <person name="Coyne J.A."/>
            <person name="Daub J."/>
            <person name="David R.G."/>
            <person name="Delcher A.L."/>
            <person name="Delehaunty K."/>
            <person name="Do C.B."/>
            <person name="Ebling H."/>
            <person name="Edwards K."/>
            <person name="Eickbush T."/>
            <person name="Evans J.D."/>
            <person name="Filipski A."/>
            <person name="Findeiss S."/>
            <person name="Freyhult E."/>
            <person name="Fulton L."/>
            <person name="Fulton R."/>
            <person name="Garcia A.C."/>
            <person name="Gardiner A."/>
            <person name="Garfield D.A."/>
            <person name="Garvin B.E."/>
            <person name="Gibson G."/>
            <person name="Gilbert D."/>
            <person name="Gnerre S."/>
            <person name="Godfrey J."/>
            <person name="Good R."/>
            <person name="Gotea V."/>
            <person name="Gravely B."/>
            <person name="Greenberg A.J."/>
            <person name="Griffiths-Jones S."/>
            <person name="Gross S."/>
            <person name="Guigo R."/>
            <person name="Gustafson E.A."/>
            <person name="Haerty W."/>
            <person name="Hahn M.W."/>
            <person name="Halligan D.L."/>
            <person name="Halpern A.L."/>
            <person name="Halter G.M."/>
            <person name="Han M.V."/>
            <person name="Heger A."/>
            <person name="Hillier L."/>
            <person name="Hinrichs A.S."/>
            <person name="Holmes I."/>
            <person name="Hoskins R.A."/>
            <person name="Hubisz M.J."/>
            <person name="Hultmark D."/>
            <person name="Huntley M.A."/>
            <person name="Jaffe D.B."/>
            <person name="Jagadeeshan S."/>
            <person name="Jeck W.R."/>
            <person name="Johnson J."/>
            <person name="Jones C.D."/>
            <person name="Jordan W.C."/>
            <person name="Karpen G.H."/>
            <person name="Kataoka E."/>
            <person name="Keightley P.D."/>
            <person name="Kheradpour P."/>
            <person name="Kirkness E.F."/>
            <person name="Koerich L.B."/>
            <person name="Kristiansen K."/>
            <person name="Kudrna D."/>
            <person name="Kulathinal R.J."/>
            <person name="Kumar S."/>
            <person name="Kwok R."/>
            <person name="Lander E."/>
            <person name="Langley C.H."/>
            <person name="Lapoint R."/>
            <person name="Lazzaro B.P."/>
            <person name="Lee S.J."/>
            <person name="Levesque L."/>
            <person name="Li R."/>
            <person name="Lin C.F."/>
            <person name="Lin M.F."/>
            <person name="Lindblad-Toh K."/>
            <person name="Llopart A."/>
            <person name="Long M."/>
            <person name="Low L."/>
            <person name="Lozovsky E."/>
            <person name="Lu J."/>
            <person name="Luo M."/>
            <person name="Machado C.A."/>
            <person name="Makalowski W."/>
            <person name="Marzo M."/>
            <person name="Matsuda M."/>
            <person name="Matzkin L."/>
            <person name="McAllister B."/>
            <person name="McBride C.S."/>
            <person name="McKernan B."/>
            <person name="McKernan K."/>
            <person name="Mendez-Lago M."/>
            <person name="Minx P."/>
            <person name="Mollenhauer M.U."/>
            <person name="Montooth K."/>
            <person name="Mount S.M."/>
            <person name="Mu X."/>
            <person name="Myers E."/>
            <person name="Negre B."/>
            <person name="Newfeld S."/>
            <person name="Nielsen R."/>
            <person name="Noor M.A."/>
            <person name="O'Grady P."/>
            <person name="Pachter L."/>
            <person name="Papaceit M."/>
            <person name="Parisi M.J."/>
            <person name="Parisi M."/>
            <person name="Parts L."/>
            <person name="Pedersen J.S."/>
            <person name="Pesole G."/>
            <person name="Phillippy A.M."/>
            <person name="Ponting C.P."/>
            <person name="Pop M."/>
            <person name="Porcelli D."/>
            <person name="Powell J.R."/>
            <person name="Prohaska S."/>
            <person name="Pruitt K."/>
            <person name="Puig M."/>
            <person name="Quesneville H."/>
            <person name="Ram K.R."/>
            <person name="Rand D."/>
            <person name="Rasmussen M.D."/>
            <person name="Reed L.K."/>
            <person name="Reenan R."/>
            <person name="Reily A."/>
            <person name="Remington K.A."/>
            <person name="Rieger T.T."/>
            <person name="Ritchie M.G."/>
            <person name="Robin C."/>
            <person name="Rogers Y.H."/>
            <person name="Rohde C."/>
            <person name="Rozas J."/>
            <person name="Rubenfield M.J."/>
            <person name="Ruiz A."/>
            <person name="Russo S."/>
            <person name="Salzberg S.L."/>
            <person name="Sanchez-Gracia A."/>
            <person name="Saranga D.J."/>
            <person name="Sato H."/>
            <person name="Schaeffer S.W."/>
            <person name="Schatz M.C."/>
            <person name="Schlenke T."/>
            <person name="Schwartz R."/>
            <person name="Segarra C."/>
            <person name="Singh R.S."/>
            <person name="Sirot L."/>
            <person name="Sirota M."/>
            <person name="Sisneros N.B."/>
            <person name="Smith C.D."/>
            <person name="Smith T.F."/>
            <person name="Spieth J."/>
            <person name="Stage D.E."/>
            <person name="Stark A."/>
            <person name="Stephan W."/>
            <person name="Strausberg R.L."/>
            <person name="Strempel S."/>
            <person name="Sturgill D."/>
            <person name="Sutton G."/>
            <person name="Sutton G.G."/>
            <person name="Tao W."/>
            <person name="Teichmann S."/>
            <person name="Tobari Y.N."/>
            <person name="Tomimura Y."/>
            <person name="Tsolas J.M."/>
            <person name="Valente V.L."/>
            <person name="Venter E."/>
            <person name="Venter J.C."/>
            <person name="Vicario S."/>
            <person name="Vieira F.G."/>
            <person name="Vilella A.J."/>
            <person name="Villasante A."/>
            <person name="Walenz B."/>
            <person name="Wang J."/>
            <person name="Wasserman M."/>
            <person name="Watts T."/>
            <person name="Wilson D."/>
            <person name="Wilson R.K."/>
            <person name="Wing R.A."/>
            <person name="Wolfner M.F."/>
            <person name="Wong A."/>
            <person name="Wong G.K."/>
            <person name="Wu C.I."/>
            <person name="Wu G."/>
            <person name="Yamamoto D."/>
            <person name="Yang H.P."/>
            <person name="Yang S.P."/>
            <person name="Yorke J.A."/>
            <person name="Yoshida K."/>
            <person name="Zdobnov E."/>
            <person name="Zhang P."/>
            <person name="Zhang Y."/>
            <person name="Zimin A.V."/>
            <person name="Baldwin J."/>
            <person name="Abdouelleil A."/>
            <person name="Abdulkadir J."/>
            <person name="Abebe A."/>
            <person name="Abera B."/>
            <person name="Abreu J."/>
            <person name="Acer S.C."/>
            <person name="Aftuck L."/>
            <person name="Alexander A."/>
            <person name="An P."/>
            <person name="Anderson E."/>
            <person name="Anderson S."/>
            <person name="Arachi H."/>
            <person name="Azer M."/>
            <person name="Bachantsang P."/>
            <person name="Barry A."/>
            <person name="Bayul T."/>
            <person name="Berlin A."/>
            <person name="Bessette D."/>
            <person name="Bloom T."/>
            <person name="Blye J."/>
            <person name="Boguslavskiy L."/>
            <person name="Bonnet C."/>
            <person name="Boukhgalter B."/>
            <person name="Bourzgui I."/>
            <person name="Brown A."/>
            <person name="Cahill P."/>
            <person name="Channer S."/>
            <person name="Cheshatsang Y."/>
            <person name="Chuda L."/>
            <person name="Citroen M."/>
            <person name="Collymore A."/>
            <person name="Cooke P."/>
            <person name="Costello M."/>
            <person name="D'Aco K."/>
            <person name="Daza R."/>
            <person name="De Haan G."/>
            <person name="DeGray S."/>
            <person name="DeMaso C."/>
            <person name="Dhargay N."/>
            <person name="Dooley K."/>
            <person name="Dooley E."/>
            <person name="Doricent M."/>
            <person name="Dorje P."/>
            <person name="Dorjee K."/>
            <person name="Dupes A."/>
            <person name="Elong R."/>
            <person name="Falk J."/>
            <person name="Farina A."/>
            <person name="Faro S."/>
            <person name="Ferguson D."/>
            <person name="Fisher S."/>
            <person name="Foley C.D."/>
            <person name="Franke A."/>
            <person name="Friedrich D."/>
            <person name="Gadbois L."/>
            <person name="Gearin G."/>
            <person name="Gearin C.R."/>
            <person name="Giannoukos G."/>
            <person name="Goode T."/>
            <person name="Graham J."/>
            <person name="Grandbois E."/>
            <person name="Grewal S."/>
            <person name="Gyaltsen K."/>
            <person name="Hafez N."/>
            <person name="Hagos B."/>
            <person name="Hall J."/>
            <person name="Henson C."/>
            <person name="Hollinger A."/>
            <person name="Honan T."/>
            <person name="Huard M.D."/>
            <person name="Hughes L."/>
            <person name="Hurhula B."/>
            <person name="Husby M.E."/>
            <person name="Kamat A."/>
            <person name="Kanga B."/>
            <person name="Kashin S."/>
            <person name="Khazanovich D."/>
            <person name="Kisner P."/>
            <person name="Lance K."/>
            <person name="Lara M."/>
            <person name="Lee W."/>
            <person name="Lennon N."/>
            <person name="Letendre F."/>
            <person name="LeVine R."/>
            <person name="Lipovsky A."/>
            <person name="Liu X."/>
            <person name="Liu J."/>
            <person name="Liu S."/>
            <person name="Lokyitsang T."/>
            <person name="Lokyitsang Y."/>
            <person name="Lubonja R."/>
            <person name="Lui A."/>
            <person name="MacDonald P."/>
            <person name="Magnisalis V."/>
            <person name="Maru K."/>
            <person name="Matthews C."/>
            <person name="McCusker W."/>
            <person name="McDonough S."/>
            <person name="Mehta T."/>
            <person name="Meldrim J."/>
            <person name="Meneus L."/>
            <person name="Mihai O."/>
            <person name="Mihalev A."/>
            <person name="Mihova T."/>
            <person name="Mittelman R."/>
            <person name="Mlenga V."/>
            <person name="Montmayeur A."/>
            <person name="Mulrain L."/>
            <person name="Navidi A."/>
            <person name="Naylor J."/>
            <person name="Negash T."/>
            <person name="Nguyen T."/>
            <person name="Nguyen N."/>
            <person name="Nicol R."/>
            <person name="Norbu C."/>
            <person name="Norbu N."/>
            <person name="Novod N."/>
            <person name="O'Neill B."/>
            <person name="Osman S."/>
            <person name="Markiewicz E."/>
            <person name="Oyono O.L."/>
            <person name="Patti C."/>
            <person name="Phunkhang P."/>
            <person name="Pierre F."/>
            <person name="Priest M."/>
            <person name="Raghuraman S."/>
            <person name="Rege F."/>
            <person name="Reyes R."/>
            <person name="Rise C."/>
            <person name="Rogov P."/>
            <person name="Ross K."/>
            <person name="Ryan E."/>
            <person name="Settipalli S."/>
            <person name="Shea T."/>
            <person name="Sherpa N."/>
            <person name="Shi L."/>
            <person name="Shih D."/>
            <person name="Sparrow T."/>
            <person name="Spaulding J."/>
            <person name="Stalker J."/>
            <person name="Stange-Thomann N."/>
            <person name="Stavropoulos S."/>
            <person name="Stone C."/>
            <person name="Strader C."/>
            <person name="Tesfaye S."/>
            <person name="Thomson T."/>
            <person name="Thoulutsang Y."/>
            <person name="Thoulutsang D."/>
            <person name="Topham K."/>
            <person name="Topping I."/>
            <person name="Tsamla T."/>
            <person name="Vassiliev H."/>
            <person name="Vo A."/>
            <person name="Wangchuk T."/>
            <person name="Wangdi T."/>
            <person name="Weiand M."/>
            <person name="Wilkinson J."/>
            <person name="Wilson A."/>
            <person name="Yadav S."/>
            <person name="Young G."/>
            <person name="Yu Q."/>
            <person name="Zembek L."/>
            <person name="Zhong D."/>
            <person name="Zimmer A."/>
            <person name="Zwirko Z."/>
            <person name="Jaffe D.B."/>
            <person name="Alvarez P."/>
            <person name="Brockman W."/>
            <person name="Butler J."/>
            <person name="Chin C."/>
            <person name="Gnerre S."/>
            <person name="Grabherr M."/>
            <person name="Kleber M."/>
            <person name="Mauceli E."/>
            <person name="MacCallum I."/>
        </authorList>
    </citation>
    <scope>NUCLEOTIDE SEQUENCE [LARGE SCALE GENOMIC DNA]</scope>
    <source>
        <strain evidence="7">Tucson 15081-1352.22</strain>
    </source>
</reference>
<evidence type="ECO:0000256" key="4">
    <source>
        <dbReference type="SAM" id="Coils"/>
    </source>
</evidence>
<dbReference type="InterPro" id="IPR016024">
    <property type="entry name" value="ARM-type_fold"/>
</dbReference>
<feature type="region of interest" description="Disordered" evidence="5">
    <location>
        <begin position="1262"/>
        <end position="1314"/>
    </location>
</feature>
<dbReference type="GO" id="GO:0008104">
    <property type="term" value="P:intracellular protein localization"/>
    <property type="evidence" value="ECO:0007669"/>
    <property type="project" value="TreeGrafter"/>
</dbReference>